<name>A0A840ZP25_9HYPH</name>
<comment type="caution">
    <text evidence="1">The sequence shown here is derived from an EMBL/GenBank/DDBJ whole genome shotgun (WGS) entry which is preliminary data.</text>
</comment>
<reference evidence="1 2" key="1">
    <citation type="submission" date="2020-08" db="EMBL/GenBank/DDBJ databases">
        <title>Genomic Encyclopedia of Type Strains, Phase IV (KMG-IV): sequencing the most valuable type-strain genomes for metagenomic binning, comparative biology and taxonomic classification.</title>
        <authorList>
            <person name="Goeker M."/>
        </authorList>
    </citation>
    <scope>NUCLEOTIDE SEQUENCE [LARGE SCALE GENOMIC DNA]</scope>
    <source>
        <strain evidence="1 2">DSM 2163</strain>
    </source>
</reference>
<dbReference type="EMBL" id="JACHOP010000014">
    <property type="protein sequence ID" value="MBB5758503.1"/>
    <property type="molecule type" value="Genomic_DNA"/>
</dbReference>
<keyword evidence="2" id="KW-1185">Reference proteome</keyword>
<dbReference type="RefSeq" id="WP_183571000.1">
    <property type="nucleotide sequence ID" value="NZ_JACHOP010000014.1"/>
</dbReference>
<accession>A0A840ZP25</accession>
<protein>
    <submittedName>
        <fullName evidence="1">Uncharacterized protein</fullName>
    </submittedName>
</protein>
<evidence type="ECO:0000313" key="2">
    <source>
        <dbReference type="Proteomes" id="UP000583454"/>
    </source>
</evidence>
<evidence type="ECO:0000313" key="1">
    <source>
        <dbReference type="EMBL" id="MBB5758503.1"/>
    </source>
</evidence>
<dbReference type="AlphaFoldDB" id="A0A840ZP25"/>
<sequence length="46" mass="5279">MKEIQSSQEQGINILWWQPVAGTRRLPSLGEAWHPGFCDARNGRAW</sequence>
<organism evidence="1 2">
    <name type="scientific">Methylorubrum rhodinum</name>
    <dbReference type="NCBI Taxonomy" id="29428"/>
    <lineage>
        <taxon>Bacteria</taxon>
        <taxon>Pseudomonadati</taxon>
        <taxon>Pseudomonadota</taxon>
        <taxon>Alphaproteobacteria</taxon>
        <taxon>Hyphomicrobiales</taxon>
        <taxon>Methylobacteriaceae</taxon>
        <taxon>Methylorubrum</taxon>
    </lineage>
</organism>
<gene>
    <name evidence="1" type="ORF">HNR00_003225</name>
</gene>
<dbReference type="Proteomes" id="UP000583454">
    <property type="component" value="Unassembled WGS sequence"/>
</dbReference>
<proteinExistence type="predicted"/>